<dbReference type="RefSeq" id="WP_087045927.1">
    <property type="nucleotide sequence ID" value="NZ_FCOB02000010.1"/>
</dbReference>
<keyword evidence="1" id="KW-0812">Transmembrane</keyword>
<proteinExistence type="predicted"/>
<feature type="transmembrane region" description="Helical" evidence="1">
    <location>
        <begin position="141"/>
        <end position="160"/>
    </location>
</feature>
<dbReference type="OrthoDB" id="8965982at2"/>
<dbReference type="AlphaFoldDB" id="A0A158AXY9"/>
<organism evidence="3 4">
    <name type="scientific">Caballeronia ptereochthonis</name>
    <dbReference type="NCBI Taxonomy" id="1777144"/>
    <lineage>
        <taxon>Bacteria</taxon>
        <taxon>Pseudomonadati</taxon>
        <taxon>Pseudomonadota</taxon>
        <taxon>Betaproteobacteria</taxon>
        <taxon>Burkholderiales</taxon>
        <taxon>Burkholderiaceae</taxon>
        <taxon>Caballeronia</taxon>
    </lineage>
</organism>
<dbReference type="EMBL" id="FCOB02000010">
    <property type="protein sequence ID" value="SAK62540.1"/>
    <property type="molecule type" value="Genomic_DNA"/>
</dbReference>
<dbReference type="STRING" id="1777144.AWB83_02509"/>
<accession>A0A158AXY9</accession>
<dbReference type="Pfam" id="PF07331">
    <property type="entry name" value="TctB"/>
    <property type="match status" value="1"/>
</dbReference>
<feature type="transmembrane region" description="Helical" evidence="1">
    <location>
        <begin position="96"/>
        <end position="129"/>
    </location>
</feature>
<feature type="transmembrane region" description="Helical" evidence="1">
    <location>
        <begin position="22"/>
        <end position="42"/>
    </location>
</feature>
<dbReference type="Proteomes" id="UP000054978">
    <property type="component" value="Unassembled WGS sequence"/>
</dbReference>
<evidence type="ECO:0000259" key="2">
    <source>
        <dbReference type="Pfam" id="PF07331"/>
    </source>
</evidence>
<reference evidence="3" key="1">
    <citation type="submission" date="2016-01" db="EMBL/GenBank/DDBJ databases">
        <authorList>
            <person name="Peeters C."/>
        </authorList>
    </citation>
    <scope>NUCLEOTIDE SEQUENCE [LARGE SCALE GENOMIC DNA]</scope>
    <source>
        <strain evidence="3">LMG 29326</strain>
    </source>
</reference>
<evidence type="ECO:0000256" key="1">
    <source>
        <dbReference type="SAM" id="Phobius"/>
    </source>
</evidence>
<feature type="domain" description="DUF1468" evidence="2">
    <location>
        <begin position="25"/>
        <end position="165"/>
    </location>
</feature>
<comment type="caution">
    <text evidence="3">The sequence shown here is derived from an EMBL/GenBank/DDBJ whole genome shotgun (WGS) entry which is preliminary data.</text>
</comment>
<protein>
    <submittedName>
        <fullName evidence="3">Tripartite tricarboxylate transporter TctB family protein</fullName>
    </submittedName>
</protein>
<feature type="transmembrane region" description="Helical" evidence="1">
    <location>
        <begin position="54"/>
        <end position="76"/>
    </location>
</feature>
<keyword evidence="1" id="KW-0472">Membrane</keyword>
<sequence>MNGQATADASRPGFLSGYRRDYYGGALMCLIGAGAVTQGLNYHFGSLTHMGPGFFPTCLGAILILLGLGIAGTARRPSARPLKHEGMQHDDTGPEWRGWFCIVASIVAFVVLGKWGGLLPASFAVTFISAFGDRDNTWKSALALAVVITLVSVVVFWWALQLQFPLLTWGRT</sequence>
<evidence type="ECO:0000313" key="3">
    <source>
        <dbReference type="EMBL" id="SAK62540.1"/>
    </source>
</evidence>
<dbReference type="InterPro" id="IPR009936">
    <property type="entry name" value="DUF1468"/>
</dbReference>
<keyword evidence="1" id="KW-1133">Transmembrane helix</keyword>
<keyword evidence="4" id="KW-1185">Reference proteome</keyword>
<evidence type="ECO:0000313" key="4">
    <source>
        <dbReference type="Proteomes" id="UP000054978"/>
    </source>
</evidence>
<name>A0A158AXY9_9BURK</name>
<gene>
    <name evidence="3" type="ORF">AWB83_02509</name>
</gene>